<feature type="region of interest" description="Disordered" evidence="1">
    <location>
        <begin position="854"/>
        <end position="890"/>
    </location>
</feature>
<reference evidence="2 3" key="1">
    <citation type="submission" date="2015-11" db="EMBL/GenBank/DDBJ databases">
        <title>Genomic analysis of 38 Legionella species identifies large and diverse effector repertoires.</title>
        <authorList>
            <person name="Burstein D."/>
            <person name="Amaro F."/>
            <person name="Zusman T."/>
            <person name="Lifshitz Z."/>
            <person name="Cohen O."/>
            <person name="Gilbert J.A."/>
            <person name="Pupko T."/>
            <person name="Shuman H.A."/>
            <person name="Segal G."/>
        </authorList>
    </citation>
    <scope>NUCLEOTIDE SEQUENCE [LARGE SCALE GENOMIC DNA]</scope>
    <source>
        <strain evidence="2 3">SE-32A-C8</strain>
    </source>
</reference>
<name>A0A0W0TRZ5_LEGER</name>
<comment type="caution">
    <text evidence="2">The sequence shown here is derived from an EMBL/GenBank/DDBJ whole genome shotgun (WGS) entry which is preliminary data.</text>
</comment>
<keyword evidence="3" id="KW-1185">Reference proteome</keyword>
<dbReference type="OrthoDB" id="5633964at2"/>
<accession>A0A0W0TRZ5</accession>
<protein>
    <submittedName>
        <fullName evidence="2">Uncharacterized protein</fullName>
    </submittedName>
</protein>
<dbReference type="RefSeq" id="WP_058526083.1">
    <property type="nucleotide sequence ID" value="NZ_CAAAHY010000057.1"/>
</dbReference>
<dbReference type="EMBL" id="LNYA01000020">
    <property type="protein sequence ID" value="KTC98449.1"/>
    <property type="molecule type" value="Genomic_DNA"/>
</dbReference>
<evidence type="ECO:0000256" key="1">
    <source>
        <dbReference type="SAM" id="MobiDB-lite"/>
    </source>
</evidence>
<dbReference type="PATRIC" id="fig|448.7.peg.959"/>
<evidence type="ECO:0000313" key="3">
    <source>
        <dbReference type="Proteomes" id="UP000054773"/>
    </source>
</evidence>
<gene>
    <name evidence="2" type="ORF">Lery_0917</name>
</gene>
<proteinExistence type="predicted"/>
<organism evidence="2 3">
    <name type="scientific">Legionella erythra</name>
    <dbReference type="NCBI Taxonomy" id="448"/>
    <lineage>
        <taxon>Bacteria</taxon>
        <taxon>Pseudomonadati</taxon>
        <taxon>Pseudomonadota</taxon>
        <taxon>Gammaproteobacteria</taxon>
        <taxon>Legionellales</taxon>
        <taxon>Legionellaceae</taxon>
        <taxon>Legionella</taxon>
    </lineage>
</organism>
<dbReference type="AlphaFoldDB" id="A0A0W0TRZ5"/>
<dbReference type="Proteomes" id="UP000054773">
    <property type="component" value="Unassembled WGS sequence"/>
</dbReference>
<evidence type="ECO:0000313" key="2">
    <source>
        <dbReference type="EMBL" id="KTC98449.1"/>
    </source>
</evidence>
<sequence>MPLTQQQALELHQAIADISFEEKRKEAELRWISLMAPSKNPMSSPSTNNPLEHLKALYGLQPRLIELRKAHLNTKSVEIQFDEDSAFGEKTIRVYDPTREKNFNSDISDIFARGIDSANAVIEILKYAFPLKLRDSQGIMQSLTDHPNKKAIKTLMDLIFHFKNKMAHHEASEGKERIAAAMKELKRFNAALASLLVEYNVVEKRSHAEKAIALVRDFVWKRDLCTAHCSVENKAAGSAHTMLRYAEPMTFGPSEFRVTGSKSRLDLWKKKNRVWLEDFAGKLGLNKGNLTGSWFEKFLDANKDELESLSSTPMTRFTPNPANAFDCTDFVVDDNGSLVQIGHHVRMAITDPLEIKNPIERQKLTDFNHLQLFSKARLAEEITAFMDSWGSLFQSEDNRSIPLTILHQTLIGDEVTLSPDQTKAVRGFDGSVIDAKQQANAAVRTMLSKSLILCQREKPHAVMILNKSCIEETDTGVKLYEKSPSGQRGELLATYPYNQYQKVEISLLETNNCVNMWHSRARIRNNDVNDARQLINNAVVLFERCNQQLNNPDLNIIIEFLKSRDHSLFTPYKHRGETVKAAVRNVSAFLRNQPLPGDLNGLNRENLNLSLQAAVELKCTVHETWFGSMRRVISNFTRDVRDTVPVIGHVINWATRFVLWTLSTAITILAFPLHAPSYIKHLADRKEIAKANYEGLLAESIGALMGGCMSAADRAGEIDEQRAALRRQFADQGVLLGYNDSPQDKLAFFKAYGSTRTKHDNVEMATGAPVTSDSETRGFSPLLYVAKFLAAIKLISPEAVNLMTVGLMSSRVETEEEREANAQMSGLRKTGYDKNVRASTLYLKPKEEPVVLSADPGLQSAPADQVAHFDTPESDKDSQYTPPMSESIRY</sequence>